<evidence type="ECO:0000313" key="4">
    <source>
        <dbReference type="Proteomes" id="UP000472269"/>
    </source>
</evidence>
<feature type="compositionally biased region" description="Basic residues" evidence="1">
    <location>
        <begin position="294"/>
        <end position="304"/>
    </location>
</feature>
<feature type="compositionally biased region" description="Basic and acidic residues" evidence="1">
    <location>
        <begin position="212"/>
        <end position="225"/>
    </location>
</feature>
<dbReference type="PROSITE" id="PS50174">
    <property type="entry name" value="G_PATCH"/>
    <property type="match status" value="1"/>
</dbReference>
<dbReference type="Proteomes" id="UP000472269">
    <property type="component" value="Unplaced"/>
</dbReference>
<dbReference type="OMA" id="KHQEQGL"/>
<dbReference type="Pfam" id="PF01585">
    <property type="entry name" value="G-patch"/>
    <property type="match status" value="1"/>
</dbReference>
<accession>A0A663ML39</accession>
<feature type="compositionally biased region" description="Basic residues" evidence="1">
    <location>
        <begin position="318"/>
        <end position="327"/>
    </location>
</feature>
<dbReference type="Ensembl" id="ENSACUT00000012816.1">
    <property type="protein sequence ID" value="ENSACUP00000012003.1"/>
    <property type="gene ID" value="ENSACUG00000008100.1"/>
</dbReference>
<dbReference type="GO" id="GO:0003676">
    <property type="term" value="F:nucleic acid binding"/>
    <property type="evidence" value="ECO:0007669"/>
    <property type="project" value="InterPro"/>
</dbReference>
<dbReference type="SMART" id="SM00443">
    <property type="entry name" value="G_patch"/>
    <property type="match status" value="1"/>
</dbReference>
<dbReference type="GO" id="GO:0010521">
    <property type="term" value="F:telomerase inhibitor activity"/>
    <property type="evidence" value="ECO:0007669"/>
    <property type="project" value="TreeGrafter"/>
</dbReference>
<organism evidence="3 4">
    <name type="scientific">Athene cunicularia</name>
    <name type="common">Burrowing owl</name>
    <name type="synonym">Speotyto cunicularia</name>
    <dbReference type="NCBI Taxonomy" id="194338"/>
    <lineage>
        <taxon>Eukaryota</taxon>
        <taxon>Metazoa</taxon>
        <taxon>Chordata</taxon>
        <taxon>Craniata</taxon>
        <taxon>Vertebrata</taxon>
        <taxon>Euteleostomi</taxon>
        <taxon>Archelosauria</taxon>
        <taxon>Archosauria</taxon>
        <taxon>Dinosauria</taxon>
        <taxon>Saurischia</taxon>
        <taxon>Theropoda</taxon>
        <taxon>Coelurosauria</taxon>
        <taxon>Aves</taxon>
        <taxon>Neognathae</taxon>
        <taxon>Neoaves</taxon>
        <taxon>Telluraves</taxon>
        <taxon>Strigiformes</taxon>
        <taxon>Strigidae</taxon>
        <taxon>Athene</taxon>
    </lineage>
</organism>
<feature type="region of interest" description="Disordered" evidence="1">
    <location>
        <begin position="172"/>
        <end position="327"/>
    </location>
</feature>
<evidence type="ECO:0000313" key="3">
    <source>
        <dbReference type="Ensembl" id="ENSACUP00000012003.1"/>
    </source>
</evidence>
<evidence type="ECO:0000259" key="2">
    <source>
        <dbReference type="PROSITE" id="PS50174"/>
    </source>
</evidence>
<dbReference type="AlphaFoldDB" id="A0A663ML39"/>
<sequence>MLEKMGWSKGKGLGAQEQGNTEHIKVQVKNNTLGLGATINYEDNWIAHQDDFNQLLAELNNCHGQGETESSVNNQKKTFSLEEKSKSSRKRVHYMKFAKGKDLSSRSEDDLSCIFGKRQKSMKTQEDITDPESREEQKKNHWLSEPADGYNTVKSVLTVQEYFAKRMAKLKGAQNEAETKVGNSCPTADKTLEPSEELKTKVKKEKKKKKKRDEAESTEHCEKPKVKQAKVGSFNGKELDVPLNECHSGKKKRKHKEQREEESISCDENMGNGEIHTGVSDGEDVSVKDSEAKQKKRHKKKHKKQKEETDECMEGVQRKKKKHRNHI</sequence>
<name>A0A663ML39_ATHCN</name>
<proteinExistence type="predicted"/>
<feature type="region of interest" description="Disordered" evidence="1">
    <location>
        <begin position="64"/>
        <end position="85"/>
    </location>
</feature>
<feature type="region of interest" description="Disordered" evidence="1">
    <location>
        <begin position="120"/>
        <end position="147"/>
    </location>
</feature>
<reference evidence="3" key="2">
    <citation type="submission" date="2025-09" db="UniProtKB">
        <authorList>
            <consortium name="Ensembl"/>
        </authorList>
    </citation>
    <scope>IDENTIFICATION</scope>
</reference>
<feature type="compositionally biased region" description="Polar residues" evidence="1">
    <location>
        <begin position="67"/>
        <end position="78"/>
    </location>
</feature>
<feature type="domain" description="G-patch" evidence="2">
    <location>
        <begin position="1"/>
        <end position="40"/>
    </location>
</feature>
<dbReference type="GO" id="GO:0005730">
    <property type="term" value="C:nucleolus"/>
    <property type="evidence" value="ECO:0007669"/>
    <property type="project" value="TreeGrafter"/>
</dbReference>
<dbReference type="InterPro" id="IPR050656">
    <property type="entry name" value="PINX1"/>
</dbReference>
<dbReference type="InterPro" id="IPR000467">
    <property type="entry name" value="G_patch_dom"/>
</dbReference>
<dbReference type="PANTHER" id="PTHR23149">
    <property type="entry name" value="G PATCH DOMAIN CONTAINING PROTEIN"/>
    <property type="match status" value="1"/>
</dbReference>
<feature type="compositionally biased region" description="Basic and acidic residues" evidence="1">
    <location>
        <begin position="190"/>
        <end position="200"/>
    </location>
</feature>
<gene>
    <name evidence="3" type="primary">PINX1</name>
</gene>
<feature type="compositionally biased region" description="Basic and acidic residues" evidence="1">
    <location>
        <begin position="123"/>
        <end position="139"/>
    </location>
</feature>
<feature type="compositionally biased region" description="Basic residues" evidence="1">
    <location>
        <begin position="201"/>
        <end position="211"/>
    </location>
</feature>
<dbReference type="PANTHER" id="PTHR23149:SF27">
    <property type="entry name" value="PIN2_TERF1-INTERACTING TELOMERASE INHIBITOR 1"/>
    <property type="match status" value="1"/>
</dbReference>
<evidence type="ECO:0000256" key="1">
    <source>
        <dbReference type="SAM" id="MobiDB-lite"/>
    </source>
</evidence>
<keyword evidence="4" id="KW-1185">Reference proteome</keyword>
<protein>
    <submittedName>
        <fullName evidence="3">PIN2 (TERF1) interacting telomerase inhibitor 1</fullName>
    </submittedName>
</protein>
<reference evidence="3" key="1">
    <citation type="submission" date="2025-08" db="UniProtKB">
        <authorList>
            <consortium name="Ensembl"/>
        </authorList>
    </citation>
    <scope>IDENTIFICATION</scope>
</reference>